<comment type="caution">
    <text evidence="4">The sequence shown here is derived from an EMBL/GenBank/DDBJ whole genome shotgun (WGS) entry which is preliminary data.</text>
</comment>
<dbReference type="EMBL" id="JANBPU010000034">
    <property type="protein sequence ID" value="KAJ1918992.1"/>
    <property type="molecule type" value="Genomic_DNA"/>
</dbReference>
<accession>A0A9W8A1L4</accession>
<feature type="domain" description="Interferon-related developmental regulator N-terminal" evidence="3">
    <location>
        <begin position="95"/>
        <end position="360"/>
    </location>
</feature>
<keyword evidence="5" id="KW-1185">Reference proteome</keyword>
<dbReference type="Pfam" id="PF05004">
    <property type="entry name" value="IFRD"/>
    <property type="match status" value="1"/>
</dbReference>
<name>A0A9W8A1L4_9FUNG</name>
<dbReference type="InterPro" id="IPR011989">
    <property type="entry name" value="ARM-like"/>
</dbReference>
<evidence type="ECO:0000313" key="4">
    <source>
        <dbReference type="EMBL" id="KAJ1918992.1"/>
    </source>
</evidence>
<dbReference type="Gene3D" id="1.25.10.10">
    <property type="entry name" value="Leucine-rich Repeat Variant"/>
    <property type="match status" value="1"/>
</dbReference>
<feature type="compositionally biased region" description="Polar residues" evidence="2">
    <location>
        <begin position="1"/>
        <end position="10"/>
    </location>
</feature>
<evidence type="ECO:0000313" key="5">
    <source>
        <dbReference type="Proteomes" id="UP001150538"/>
    </source>
</evidence>
<dbReference type="InterPro" id="IPR039777">
    <property type="entry name" value="IFRD"/>
</dbReference>
<feature type="region of interest" description="Disordered" evidence="2">
    <location>
        <begin position="1"/>
        <end position="54"/>
    </location>
</feature>
<protein>
    <submittedName>
        <fullName evidence="4">Interferon- developmental regulator 1</fullName>
    </submittedName>
</protein>
<proteinExistence type="inferred from homology"/>
<feature type="region of interest" description="Disordered" evidence="2">
    <location>
        <begin position="69"/>
        <end position="94"/>
    </location>
</feature>
<gene>
    <name evidence="4" type="primary">IFRD1</name>
    <name evidence="4" type="ORF">H4219_002250</name>
</gene>
<comment type="similarity">
    <text evidence="1">Belongs to the IFRD family.</text>
</comment>
<evidence type="ECO:0000256" key="2">
    <source>
        <dbReference type="SAM" id="MobiDB-lite"/>
    </source>
</evidence>
<evidence type="ECO:0000256" key="1">
    <source>
        <dbReference type="ARBA" id="ARBA00008828"/>
    </source>
</evidence>
<evidence type="ECO:0000259" key="3">
    <source>
        <dbReference type="Pfam" id="PF05004"/>
    </source>
</evidence>
<dbReference type="AlphaFoldDB" id="A0A9W8A1L4"/>
<dbReference type="SUPFAM" id="SSF48371">
    <property type="entry name" value="ARM repeat"/>
    <property type="match status" value="1"/>
</dbReference>
<dbReference type="Proteomes" id="UP001150538">
    <property type="component" value="Unassembled WGS sequence"/>
</dbReference>
<feature type="compositionally biased region" description="Polar residues" evidence="2">
    <location>
        <begin position="33"/>
        <end position="42"/>
    </location>
</feature>
<dbReference type="OrthoDB" id="18978at2759"/>
<organism evidence="4 5">
    <name type="scientific">Mycoemilia scoparia</name>
    <dbReference type="NCBI Taxonomy" id="417184"/>
    <lineage>
        <taxon>Eukaryota</taxon>
        <taxon>Fungi</taxon>
        <taxon>Fungi incertae sedis</taxon>
        <taxon>Zoopagomycota</taxon>
        <taxon>Kickxellomycotina</taxon>
        <taxon>Kickxellomycetes</taxon>
        <taxon>Kickxellales</taxon>
        <taxon>Kickxellaceae</taxon>
        <taxon>Mycoemilia</taxon>
    </lineage>
</organism>
<reference evidence="4" key="1">
    <citation type="submission" date="2022-07" db="EMBL/GenBank/DDBJ databases">
        <title>Phylogenomic reconstructions and comparative analyses of Kickxellomycotina fungi.</title>
        <authorList>
            <person name="Reynolds N.K."/>
            <person name="Stajich J.E."/>
            <person name="Barry K."/>
            <person name="Grigoriev I.V."/>
            <person name="Crous P."/>
            <person name="Smith M.E."/>
        </authorList>
    </citation>
    <scope>NUCLEOTIDE SEQUENCE</scope>
    <source>
        <strain evidence="4">NBRC 100468</strain>
    </source>
</reference>
<dbReference type="PANTHER" id="PTHR12354">
    <property type="entry name" value="INTERFERON-RELATED DEVELOPMENTAL REGULATOR"/>
    <property type="match status" value="1"/>
</dbReference>
<dbReference type="InterPro" id="IPR007701">
    <property type="entry name" value="Interferon-rel_develop_reg_N"/>
</dbReference>
<dbReference type="PANTHER" id="PTHR12354:SF1">
    <property type="entry name" value="INTERFERON-RELATED DEVELOPMENTAL REGULATOR 1"/>
    <property type="match status" value="1"/>
</dbReference>
<feature type="compositionally biased region" description="Low complexity" evidence="2">
    <location>
        <begin position="18"/>
        <end position="27"/>
    </location>
</feature>
<dbReference type="InterPro" id="IPR016024">
    <property type="entry name" value="ARM-type_fold"/>
</dbReference>
<feature type="compositionally biased region" description="Polar residues" evidence="2">
    <location>
        <begin position="77"/>
        <end position="94"/>
    </location>
</feature>
<sequence length="472" mass="52744">MPAQSKSTDNQLRRQLLKKTAATKATASPFGSPYSSRAQSRNVSDDEDFDDNASVDSWALDMNTTGMEQLGLGDKGANSQDSADGSGLSSSTPEGSVIRLKDALEVLSEKRVSIRLAALNTIVNVLAHNYLPDELDDIKVSILDSLKRCLKKPKQEKEAILAIQGIAIWFVIFGDGEESMYNDVRPALEDLVSNSKSVATRAQAMNALAISNFIAVEDFNNSIKIVKLIEAALTPPKTPDGRRSSIATDPRMLTQALSSFGFMLTLVGQINPGMVKDLFATCFERHLQLLESDSLSVRMASAQNLAFIHDHLTENRAGLGYMKQERLINTLQDMLRDSNKKVKQKDRAQQRSILRDVIRTMTNNDPPLLKLKFRNKIVSFDHWTQILRVYTFRDTLGTGFHTHFMFNPLVQAIFGVSLDIPHESEVMTTERVVVDPGSELAKARTLDMKHKREKRRLEKQNMIFGNEDDDDL</sequence>